<dbReference type="PANTHER" id="PTHR36129:SF1">
    <property type="entry name" value="ORGANIC SOLUTE TRANSPORTER SUBUNIT BETA"/>
    <property type="match status" value="1"/>
</dbReference>
<comment type="subcellular location">
    <subcellularLocation>
        <location evidence="1">Secreted</location>
    </subcellularLocation>
</comment>
<dbReference type="GeneID" id="106546316"/>
<dbReference type="KEGG" id="tsr:106546316"/>
<dbReference type="SMART" id="SM00059">
    <property type="entry name" value="FN2"/>
    <property type="match status" value="1"/>
</dbReference>
<dbReference type="CDD" id="cd00062">
    <property type="entry name" value="FN2"/>
    <property type="match status" value="1"/>
</dbReference>
<dbReference type="CDD" id="cd00037">
    <property type="entry name" value="CLECT"/>
    <property type="match status" value="1"/>
</dbReference>
<dbReference type="FunFam" id="2.80.10.50:FF:000032">
    <property type="entry name" value="macrophage mannose receptor 1"/>
    <property type="match status" value="1"/>
</dbReference>
<dbReference type="GO" id="GO:0032991">
    <property type="term" value="C:protein-containing complex"/>
    <property type="evidence" value="ECO:0007669"/>
    <property type="project" value="TreeGrafter"/>
</dbReference>
<evidence type="ECO:0000313" key="8">
    <source>
        <dbReference type="Proteomes" id="UP000504617"/>
    </source>
</evidence>
<dbReference type="InterPro" id="IPR052678">
    <property type="entry name" value="OST-beta_subunit"/>
</dbReference>
<dbReference type="Pfam" id="PF24562">
    <property type="entry name" value="CysR_MRC2_N"/>
    <property type="match status" value="1"/>
</dbReference>
<dbReference type="InterPro" id="IPR036943">
    <property type="entry name" value="FN_type2_sf"/>
</dbReference>
<evidence type="ECO:0000313" key="9">
    <source>
        <dbReference type="RefSeq" id="XP_013918633.1"/>
    </source>
</evidence>
<evidence type="ECO:0000256" key="4">
    <source>
        <dbReference type="ARBA" id="ARBA00022737"/>
    </source>
</evidence>
<protein>
    <submittedName>
        <fullName evidence="9">Macrophage mannose receptor 1-like</fullName>
    </submittedName>
</protein>
<name>A0A6I9Y484_9SAUR</name>
<dbReference type="InterPro" id="IPR000772">
    <property type="entry name" value="Ricin_B_lectin"/>
</dbReference>
<dbReference type="PROSITE" id="PS51092">
    <property type="entry name" value="FN2_2"/>
    <property type="match status" value="1"/>
</dbReference>
<dbReference type="Gene3D" id="3.10.100.10">
    <property type="entry name" value="Mannose-Binding Protein A, subunit A"/>
    <property type="match status" value="1"/>
</dbReference>
<keyword evidence="2" id="KW-0964">Secreted</keyword>
<dbReference type="AlphaFoldDB" id="A0A6I9Y484"/>
<keyword evidence="8" id="KW-1185">Reference proteome</keyword>
<dbReference type="InterPro" id="IPR000562">
    <property type="entry name" value="FN_type2_dom"/>
</dbReference>
<reference evidence="9" key="1">
    <citation type="submission" date="2025-08" db="UniProtKB">
        <authorList>
            <consortium name="RefSeq"/>
        </authorList>
    </citation>
    <scope>IDENTIFICATION</scope>
    <source>
        <tissue evidence="9">Skeletal muscle</tissue>
    </source>
</reference>
<dbReference type="InterPro" id="IPR016187">
    <property type="entry name" value="CTDL_fold"/>
</dbReference>
<dbReference type="GO" id="GO:0015721">
    <property type="term" value="P:bile acid and bile salt transport"/>
    <property type="evidence" value="ECO:0007669"/>
    <property type="project" value="TreeGrafter"/>
</dbReference>
<dbReference type="Gene3D" id="2.10.10.10">
    <property type="entry name" value="Fibronectin, type II, collagen-binding"/>
    <property type="match status" value="1"/>
</dbReference>
<dbReference type="InterPro" id="IPR035992">
    <property type="entry name" value="Ricin_B-like_lectins"/>
</dbReference>
<dbReference type="Gene3D" id="2.80.10.50">
    <property type="match status" value="1"/>
</dbReference>
<dbReference type="InterPro" id="IPR016186">
    <property type="entry name" value="C-type_lectin-like/link_sf"/>
</dbReference>
<accession>A0A6I9Y484</accession>
<feature type="disulfide bond" evidence="6">
    <location>
        <begin position="229"/>
        <end position="256"/>
    </location>
</feature>
<dbReference type="PROSITE" id="PS50231">
    <property type="entry name" value="RICIN_B_LECTIN"/>
    <property type="match status" value="1"/>
</dbReference>
<dbReference type="Pfam" id="PF00040">
    <property type="entry name" value="fn2"/>
    <property type="match status" value="1"/>
</dbReference>
<dbReference type="RefSeq" id="XP_013918633.1">
    <property type="nucleotide sequence ID" value="XM_014063158.1"/>
</dbReference>
<dbReference type="PANTHER" id="PTHR36129">
    <property type="entry name" value="ORGANIC SOLUTE TRANSPORTER SUBUNIT BETA-RELATED"/>
    <property type="match status" value="1"/>
</dbReference>
<dbReference type="CDD" id="cd23407">
    <property type="entry name" value="beta-trefoil_Ricin_MRC1"/>
    <property type="match status" value="1"/>
</dbReference>
<proteinExistence type="predicted"/>
<feature type="domain" description="Fibronectin type-II" evidence="7">
    <location>
        <begin position="210"/>
        <end position="258"/>
    </location>
</feature>
<evidence type="ECO:0000256" key="3">
    <source>
        <dbReference type="ARBA" id="ARBA00022729"/>
    </source>
</evidence>
<dbReference type="SUPFAM" id="SSF56436">
    <property type="entry name" value="C-type lectin-like"/>
    <property type="match status" value="1"/>
</dbReference>
<sequence length="317" mass="36522">MASLGDEATSPRLGHNSYQNYYLTMPSNRHHNKILGLANQDCSLSLESCKQNGPSHCGQLSPVFQISDNDTFMMYNENLDRCLKLQESRSFTFDICNKFNEWQNFKWVSDHQLLNMAVKLCLSVPSKSNMVPVTLSRCNKTTELQKWECRNDTLFALVNQELFLNPANGRENGVILSKKPSTKSVWKIYGTKKSLCAQKYEALFTIEGNSLGAPCVFPFKYMNKWHAKCIVDDDEHKRFWCGTTPDVDEDSLTGYCPIKDEKDNFFWVKNHWTGDFYQINSLSALTWDQARKSCWQQNSELLSINELYEQAYLTGIT</sequence>
<evidence type="ECO:0000256" key="6">
    <source>
        <dbReference type="PROSITE-ProRule" id="PRU00479"/>
    </source>
</evidence>
<dbReference type="InterPro" id="IPR013806">
    <property type="entry name" value="Kringle-like"/>
</dbReference>
<dbReference type="Proteomes" id="UP000504617">
    <property type="component" value="Unplaced"/>
</dbReference>
<evidence type="ECO:0000256" key="1">
    <source>
        <dbReference type="ARBA" id="ARBA00004613"/>
    </source>
</evidence>
<evidence type="ECO:0000259" key="7">
    <source>
        <dbReference type="PROSITE" id="PS51092"/>
    </source>
</evidence>
<dbReference type="OrthoDB" id="6356110at2759"/>
<dbReference type="GO" id="GO:0005886">
    <property type="term" value="C:plasma membrane"/>
    <property type="evidence" value="ECO:0007669"/>
    <property type="project" value="TreeGrafter"/>
</dbReference>
<gene>
    <name evidence="9" type="primary">LOC106546316</name>
</gene>
<feature type="disulfide bond" evidence="6">
    <location>
        <begin position="215"/>
        <end position="241"/>
    </location>
</feature>
<dbReference type="GO" id="GO:0005576">
    <property type="term" value="C:extracellular region"/>
    <property type="evidence" value="ECO:0007669"/>
    <property type="project" value="UniProtKB-SubCell"/>
</dbReference>
<evidence type="ECO:0000256" key="5">
    <source>
        <dbReference type="ARBA" id="ARBA00023157"/>
    </source>
</evidence>
<keyword evidence="3" id="KW-0732">Signal</keyword>
<evidence type="ECO:0000256" key="2">
    <source>
        <dbReference type="ARBA" id="ARBA00022525"/>
    </source>
</evidence>
<dbReference type="SUPFAM" id="SSF50370">
    <property type="entry name" value="Ricin B-like lectins"/>
    <property type="match status" value="1"/>
</dbReference>
<keyword evidence="5 6" id="KW-1015">Disulfide bond</keyword>
<dbReference type="SUPFAM" id="SSF57440">
    <property type="entry name" value="Kringle-like"/>
    <property type="match status" value="1"/>
</dbReference>
<keyword evidence="4" id="KW-0677">Repeat</keyword>
<organism evidence="8 9">
    <name type="scientific">Thamnophis sirtalis</name>
    <dbReference type="NCBI Taxonomy" id="35019"/>
    <lineage>
        <taxon>Eukaryota</taxon>
        <taxon>Metazoa</taxon>
        <taxon>Chordata</taxon>
        <taxon>Craniata</taxon>
        <taxon>Vertebrata</taxon>
        <taxon>Euteleostomi</taxon>
        <taxon>Lepidosauria</taxon>
        <taxon>Squamata</taxon>
        <taxon>Bifurcata</taxon>
        <taxon>Unidentata</taxon>
        <taxon>Episquamata</taxon>
        <taxon>Toxicofera</taxon>
        <taxon>Serpentes</taxon>
        <taxon>Colubroidea</taxon>
        <taxon>Colubridae</taxon>
        <taxon>Natricinae</taxon>
        <taxon>Thamnophis</taxon>
    </lineage>
</organism>
<dbReference type="FunFam" id="2.10.10.10:FF:000001">
    <property type="entry name" value="Fibronectin 1a isoform 1"/>
    <property type="match status" value="1"/>
</dbReference>